<keyword evidence="2" id="KW-1185">Reference proteome</keyword>
<reference evidence="1" key="1">
    <citation type="submission" date="2022-07" db="EMBL/GenBank/DDBJ databases">
        <title>Tahibacter sp., a new gammaproteobacterium isolated from the silt sample collected at pig farm.</title>
        <authorList>
            <person name="Chen H."/>
        </authorList>
    </citation>
    <scope>NUCLEOTIDE SEQUENCE</scope>
    <source>
        <strain evidence="1">P2K</strain>
    </source>
</reference>
<protein>
    <submittedName>
        <fullName evidence="1">Uncharacterized protein</fullName>
    </submittedName>
</protein>
<evidence type="ECO:0000313" key="1">
    <source>
        <dbReference type="EMBL" id="MCQ4163775.1"/>
    </source>
</evidence>
<evidence type="ECO:0000313" key="2">
    <source>
        <dbReference type="Proteomes" id="UP001165498"/>
    </source>
</evidence>
<gene>
    <name evidence="1" type="ORF">NM961_03515</name>
</gene>
<dbReference type="Proteomes" id="UP001165498">
    <property type="component" value="Unassembled WGS sequence"/>
</dbReference>
<dbReference type="RefSeq" id="WP_255911347.1">
    <property type="nucleotide sequence ID" value="NZ_JANFQO010000003.1"/>
</dbReference>
<dbReference type="EMBL" id="JANFQO010000003">
    <property type="protein sequence ID" value="MCQ4163775.1"/>
    <property type="molecule type" value="Genomic_DNA"/>
</dbReference>
<accession>A0ABT1QNN8</accession>
<name>A0ABT1QNN8_9GAMM</name>
<sequence length="113" mass="12481">MSVQQYSVVLEGTPLDGDDVAAVHVRLSQDGWALELVNSVIVHGIWPGRGQLWPPDPQACISLQAGEPDGAGRIRQRRLLVHSSLSREEVRYRLLVALSEDRLIAVELPQEHG</sequence>
<organism evidence="1 2">
    <name type="scientific">Tahibacter harae</name>
    <dbReference type="NCBI Taxonomy" id="2963937"/>
    <lineage>
        <taxon>Bacteria</taxon>
        <taxon>Pseudomonadati</taxon>
        <taxon>Pseudomonadota</taxon>
        <taxon>Gammaproteobacteria</taxon>
        <taxon>Lysobacterales</taxon>
        <taxon>Rhodanobacteraceae</taxon>
        <taxon>Tahibacter</taxon>
    </lineage>
</organism>
<comment type="caution">
    <text evidence="1">The sequence shown here is derived from an EMBL/GenBank/DDBJ whole genome shotgun (WGS) entry which is preliminary data.</text>
</comment>
<proteinExistence type="predicted"/>